<dbReference type="EnsemblBacteria" id="ABC21614">
    <property type="protein sequence ID" value="ABC21614"/>
    <property type="gene ID" value="Rru_A0810"/>
</dbReference>
<evidence type="ECO:0008006" key="4">
    <source>
        <dbReference type="Google" id="ProtNLM"/>
    </source>
</evidence>
<evidence type="ECO:0000313" key="1">
    <source>
        <dbReference type="EMBL" id="ABC21614.1"/>
    </source>
</evidence>
<reference evidence="1 2" key="2">
    <citation type="journal article" date="2011" name="Stand. Genomic Sci.">
        <title>Complete genome sequence of Rhodospirillum rubrum type strain (S1).</title>
        <authorList>
            <person name="Munk A.C."/>
            <person name="Copeland A."/>
            <person name="Lucas S."/>
            <person name="Lapidus A."/>
            <person name="Del Rio T.G."/>
            <person name="Barry K."/>
            <person name="Detter J.C."/>
            <person name="Hammon N."/>
            <person name="Israni S."/>
            <person name="Pitluck S."/>
            <person name="Brettin T."/>
            <person name="Bruce D."/>
            <person name="Han C."/>
            <person name="Tapia R."/>
            <person name="Gilna P."/>
            <person name="Schmutz J."/>
            <person name="Larimer F."/>
            <person name="Land M."/>
            <person name="Kyrpides N.C."/>
            <person name="Mavromatis K."/>
            <person name="Richardson P."/>
            <person name="Rohde M."/>
            <person name="Goker M."/>
            <person name="Klenk H.P."/>
            <person name="Zhang Y."/>
            <person name="Roberts G.P."/>
            <person name="Reslewic S."/>
            <person name="Schwartz D.C."/>
        </authorList>
    </citation>
    <scope>NUCLEOTIDE SEQUENCE [LARGE SCALE GENOMIC DNA]</scope>
    <source>
        <strain evidence="2">ATCC 11170 / ATH 1.1.1 / DSM 467 / LMG 4362 / NCIMB 8255 / S1</strain>
    </source>
</reference>
<protein>
    <recommendedName>
        <fullName evidence="4">DUF3223 domain-containing protein</fullName>
    </recommendedName>
</protein>
<name>Q2RW81_RHORT</name>
<dbReference type="PDB" id="2K0M">
    <property type="method" value="NMR"/>
    <property type="chains" value="A=1-96"/>
</dbReference>
<accession>Q2RW81</accession>
<dbReference type="PhylomeDB" id="Q2RW81"/>
<reference evidence="3" key="1">
    <citation type="submission" date="2008-02" db="PDB data bank">
        <title>Solution NMR structure of the uncharacterized protein from Rhodospirillum rubrum gene locus Rru_A0810. Northeast Structural Genomics Target RrR43.</title>
        <authorList>
            <person name="Rossi P."/>
            <person name="Xiao R."/>
            <person name="Acton T.B."/>
            <person name="Montelione G.T."/>
        </authorList>
    </citation>
    <scope>STRUCTURE BY NMR</scope>
</reference>
<gene>
    <name evidence="1" type="ordered locus">Rru_A0810</name>
</gene>
<dbReference type="EvolutionaryTrace" id="Q2RW81"/>
<dbReference type="EMBL" id="CP000230">
    <property type="protein sequence ID" value="ABC21614.1"/>
    <property type="molecule type" value="Genomic_DNA"/>
</dbReference>
<dbReference type="RefSeq" id="WP_011388568.1">
    <property type="nucleotide sequence ID" value="NC_007643.1"/>
</dbReference>
<dbReference type="PANTHER" id="PTHR33415">
    <property type="entry name" value="PROTEIN EMBRYO DEFECTIVE 514"/>
    <property type="match status" value="1"/>
</dbReference>
<dbReference type="KEGG" id="rru:Rru_A0810"/>
<sequence length="96" mass="10782">MAKAQPIEIAGHEFARKADALAFMKVMLNRYRPGDIVSTVDGAFLVEALKRHPDATSKIGPGVRNFEVRSADYGTQCFWILRTDGSEERFSYKKCV</sequence>
<dbReference type="InterPro" id="IPR044673">
    <property type="entry name" value="DCL-like"/>
</dbReference>
<evidence type="ECO:0007829" key="3">
    <source>
        <dbReference type="PDB" id="2K0M"/>
    </source>
</evidence>
<evidence type="ECO:0000313" key="2">
    <source>
        <dbReference type="Proteomes" id="UP000001929"/>
    </source>
</evidence>
<dbReference type="Gene3D" id="3.10.450.40">
    <property type="match status" value="1"/>
</dbReference>
<dbReference type="STRING" id="269796.Rru_A0810"/>
<dbReference type="Proteomes" id="UP000001929">
    <property type="component" value="Chromosome"/>
</dbReference>
<organism evidence="1 2">
    <name type="scientific">Rhodospirillum rubrum (strain ATCC 11170 / ATH 1.1.1 / DSM 467 / LMG 4362 / NCIMB 8255 / S1)</name>
    <dbReference type="NCBI Taxonomy" id="269796"/>
    <lineage>
        <taxon>Bacteria</taxon>
        <taxon>Pseudomonadati</taxon>
        <taxon>Pseudomonadota</taxon>
        <taxon>Alphaproteobacteria</taxon>
        <taxon>Rhodospirillales</taxon>
        <taxon>Rhodospirillaceae</taxon>
        <taxon>Rhodospirillum</taxon>
    </lineage>
</organism>
<dbReference type="eggNOG" id="ENOG5032RIR">
    <property type="taxonomic scope" value="Bacteria"/>
</dbReference>
<dbReference type="PDBsum" id="2K0M"/>
<keyword evidence="3" id="KW-0002">3D-structure</keyword>
<dbReference type="DNASU" id="3834443"/>
<keyword evidence="2" id="KW-1185">Reference proteome</keyword>
<dbReference type="HOGENOM" id="CLU_2343829_0_0_5"/>
<dbReference type="AlphaFoldDB" id="Q2RW81"/>
<proteinExistence type="evidence at protein level"/>
<dbReference type="SMR" id="Q2RW81"/>
<dbReference type="Pfam" id="PF11523">
    <property type="entry name" value="DUF3223"/>
    <property type="match status" value="1"/>
</dbReference>
<dbReference type="PANTHER" id="PTHR33415:SF12">
    <property type="entry name" value="PROTEIN EMBRYO DEFECTIVE 514"/>
    <property type="match status" value="1"/>
</dbReference>